<evidence type="ECO:0000313" key="3">
    <source>
        <dbReference type="EMBL" id="AWB95413.1"/>
    </source>
</evidence>
<dbReference type="AlphaFoldDB" id="A0A2S0WVP9"/>
<dbReference type="OrthoDB" id="9796191at2"/>
<dbReference type="Pfam" id="PF13406">
    <property type="entry name" value="SLT_2"/>
    <property type="match status" value="1"/>
</dbReference>
<name>A0A2S0WVP9_9MICO</name>
<organism evidence="3 4">
    <name type="scientific">Agromyces badenianii</name>
    <dbReference type="NCBI Taxonomy" id="2080742"/>
    <lineage>
        <taxon>Bacteria</taxon>
        <taxon>Bacillati</taxon>
        <taxon>Actinomycetota</taxon>
        <taxon>Actinomycetes</taxon>
        <taxon>Micrococcales</taxon>
        <taxon>Microbacteriaceae</taxon>
        <taxon>Agromyces</taxon>
    </lineage>
</organism>
<evidence type="ECO:0000259" key="2">
    <source>
        <dbReference type="Pfam" id="PF13406"/>
    </source>
</evidence>
<evidence type="ECO:0000313" key="4">
    <source>
        <dbReference type="Proteomes" id="UP000244729"/>
    </source>
</evidence>
<dbReference type="GO" id="GO:0008933">
    <property type="term" value="F:peptidoglycan lytic transglycosylase activity"/>
    <property type="evidence" value="ECO:0007669"/>
    <property type="project" value="TreeGrafter"/>
</dbReference>
<dbReference type="PANTHER" id="PTHR30163">
    <property type="entry name" value="MEMBRANE-BOUND LYTIC MUREIN TRANSGLYCOSYLASE B"/>
    <property type="match status" value="1"/>
</dbReference>
<dbReference type="InterPro" id="IPR043426">
    <property type="entry name" value="MltB-like"/>
</dbReference>
<dbReference type="GO" id="GO:0009253">
    <property type="term" value="P:peptidoglycan catabolic process"/>
    <property type="evidence" value="ECO:0007669"/>
    <property type="project" value="TreeGrafter"/>
</dbReference>
<dbReference type="PANTHER" id="PTHR30163:SF8">
    <property type="entry name" value="LYTIC MUREIN TRANSGLYCOSYLASE"/>
    <property type="match status" value="1"/>
</dbReference>
<sequence length="266" mass="27329">MTDDLTTQAASPTNRPRSVLAMRLLVGVAAAALAVGAASAVHLGRTPSVDASTMHAVAPTLAPAPPGGEPDRLGASTPTSRIDDGWAAEVAAATGIPERALRAYASADLAVAAEQPGCEIGWNTIAAIGAIESGHGTHAGAVLDADGYPRPAIRGPSLDGREFAAIADTDSGVWDGDHEWDRAVGPMQFIPDTWQTWGADGNTDGAADPNQIDDAALATARYLCHSGPMSTAEEWRAAVYSYNHVEAYVNEVAGMANAYASQQAGE</sequence>
<evidence type="ECO:0000256" key="1">
    <source>
        <dbReference type="SAM" id="MobiDB-lite"/>
    </source>
</evidence>
<reference evidence="3 4" key="1">
    <citation type="submission" date="2018-04" db="EMBL/GenBank/DDBJ databases">
        <authorList>
            <person name="Li J."/>
        </authorList>
    </citation>
    <scope>NUCLEOTIDE SEQUENCE [LARGE SCALE GENOMIC DNA]</scope>
    <source>
        <strain evidence="4">30A</strain>
    </source>
</reference>
<dbReference type="Gene3D" id="1.10.530.10">
    <property type="match status" value="1"/>
</dbReference>
<dbReference type="InterPro" id="IPR031304">
    <property type="entry name" value="SLT_2"/>
</dbReference>
<dbReference type="Proteomes" id="UP000244729">
    <property type="component" value="Chromosome"/>
</dbReference>
<gene>
    <name evidence="3" type="ORF">DCE93_06865</name>
</gene>
<accession>A0A2S0WVP9</accession>
<feature type="domain" description="Transglycosylase SLT" evidence="2">
    <location>
        <begin position="180"/>
        <end position="248"/>
    </location>
</feature>
<dbReference type="SUPFAM" id="SSF53955">
    <property type="entry name" value="Lysozyme-like"/>
    <property type="match status" value="1"/>
</dbReference>
<dbReference type="EMBL" id="CP028913">
    <property type="protein sequence ID" value="AWB95413.1"/>
    <property type="molecule type" value="Genomic_DNA"/>
</dbReference>
<keyword evidence="4" id="KW-1185">Reference proteome</keyword>
<dbReference type="InterPro" id="IPR023346">
    <property type="entry name" value="Lysozyme-like_dom_sf"/>
</dbReference>
<dbReference type="CDD" id="cd13399">
    <property type="entry name" value="Slt35-like"/>
    <property type="match status" value="1"/>
</dbReference>
<feature type="region of interest" description="Disordered" evidence="1">
    <location>
        <begin position="58"/>
        <end position="81"/>
    </location>
</feature>
<dbReference type="KEGG" id="agm:DCE93_06865"/>
<protein>
    <submittedName>
        <fullName evidence="3">Murein transglycosylase</fullName>
    </submittedName>
</protein>
<proteinExistence type="predicted"/>